<name>A0A085WTN7_9BACT</name>
<evidence type="ECO:0000313" key="3">
    <source>
        <dbReference type="EMBL" id="KFE71050.1"/>
    </source>
</evidence>
<protein>
    <submittedName>
        <fullName evidence="3">Putative lipoprotein</fullName>
    </submittedName>
</protein>
<reference evidence="3 4" key="1">
    <citation type="submission" date="2014-04" db="EMBL/GenBank/DDBJ databases">
        <title>Genome assembly of Hyalangium minutum DSM 14724.</title>
        <authorList>
            <person name="Sharma G."/>
            <person name="Subramanian S."/>
        </authorList>
    </citation>
    <scope>NUCLEOTIDE SEQUENCE [LARGE SCALE GENOMIC DNA]</scope>
    <source>
        <strain evidence="3 4">DSM 14724</strain>
    </source>
</reference>
<evidence type="ECO:0000313" key="4">
    <source>
        <dbReference type="Proteomes" id="UP000028725"/>
    </source>
</evidence>
<accession>A0A085WTN7</accession>
<dbReference type="Proteomes" id="UP000028725">
    <property type="component" value="Unassembled WGS sequence"/>
</dbReference>
<dbReference type="EMBL" id="JMCB01000002">
    <property type="protein sequence ID" value="KFE71050.1"/>
    <property type="molecule type" value="Genomic_DNA"/>
</dbReference>
<proteinExistence type="predicted"/>
<comment type="caution">
    <text evidence="3">The sequence shown here is derived from an EMBL/GenBank/DDBJ whole genome shotgun (WGS) entry which is preliminary data.</text>
</comment>
<dbReference type="OrthoDB" id="5523277at2"/>
<feature type="signal peptide" evidence="2">
    <location>
        <begin position="1"/>
        <end position="20"/>
    </location>
</feature>
<evidence type="ECO:0000256" key="2">
    <source>
        <dbReference type="SAM" id="SignalP"/>
    </source>
</evidence>
<feature type="region of interest" description="Disordered" evidence="1">
    <location>
        <begin position="135"/>
        <end position="174"/>
    </location>
</feature>
<dbReference type="Pfam" id="PF19544">
    <property type="entry name" value="DUF6068"/>
    <property type="match status" value="1"/>
</dbReference>
<keyword evidence="4" id="KW-1185">Reference proteome</keyword>
<keyword evidence="2" id="KW-0732">Signal</keyword>
<dbReference type="InterPro" id="IPR045712">
    <property type="entry name" value="DUF6068"/>
</dbReference>
<gene>
    <name evidence="3" type="ORF">DB31_3180</name>
</gene>
<organism evidence="3 4">
    <name type="scientific">Hyalangium minutum</name>
    <dbReference type="NCBI Taxonomy" id="394096"/>
    <lineage>
        <taxon>Bacteria</taxon>
        <taxon>Pseudomonadati</taxon>
        <taxon>Myxococcota</taxon>
        <taxon>Myxococcia</taxon>
        <taxon>Myxococcales</taxon>
        <taxon>Cystobacterineae</taxon>
        <taxon>Archangiaceae</taxon>
        <taxon>Hyalangium</taxon>
    </lineage>
</organism>
<feature type="compositionally biased region" description="Polar residues" evidence="1">
    <location>
        <begin position="24"/>
        <end position="39"/>
    </location>
</feature>
<dbReference type="PROSITE" id="PS51257">
    <property type="entry name" value="PROKAR_LIPOPROTEIN"/>
    <property type="match status" value="1"/>
</dbReference>
<dbReference type="STRING" id="394096.DB31_3180"/>
<feature type="region of interest" description="Disordered" evidence="1">
    <location>
        <begin position="24"/>
        <end position="58"/>
    </location>
</feature>
<evidence type="ECO:0000256" key="1">
    <source>
        <dbReference type="SAM" id="MobiDB-lite"/>
    </source>
</evidence>
<dbReference type="RefSeq" id="WP_044182527.1">
    <property type="nucleotide sequence ID" value="NZ_JMCB01000002.1"/>
</dbReference>
<sequence>MHPRSSFLSLVGAAALGVLAGCATTSSQTQPDGTATEPPQTEPMTNTPPPSSGTTPWHTARVGDRVVYAFTANRANVGAKTEARVAGRLALEVVAVQAPWVWLKLSTSDEAGKPSSSLPLSKELVFPMSTEASRSLEWTRGGTESTEELSAGGRTWEAKRYTEDKRPVDGPLENRLYASNPGPLYLTNGLLSASTTLSGFGASGGHQLTLVEFRQGAEGSTGTAPSLQYPLGPGTWSDSRLNPGTGEEVNRTCLAAERGFLLTSVGPAPTSGAPCPSFANAEVVPVEEFLHSLAPWMADQLRTPRYTGSPNRRGTLDVKGRKVPSLIFETSEKSDGAQQLRSEFYAAEPWDSTLDGLHYQARFGALGETVERVEGKSRKPTFTQQLSDWGTWAGGAK</sequence>
<dbReference type="PATRIC" id="fig|394096.3.peg.829"/>
<feature type="compositionally biased region" description="Basic and acidic residues" evidence="1">
    <location>
        <begin position="156"/>
        <end position="168"/>
    </location>
</feature>
<keyword evidence="3" id="KW-0449">Lipoprotein</keyword>
<dbReference type="AlphaFoldDB" id="A0A085WTN7"/>
<feature type="chain" id="PRO_5001800100" evidence="2">
    <location>
        <begin position="21"/>
        <end position="397"/>
    </location>
</feature>